<organism evidence="1 2">
    <name type="scientific">Cymbomonas tetramitiformis</name>
    <dbReference type="NCBI Taxonomy" id="36881"/>
    <lineage>
        <taxon>Eukaryota</taxon>
        <taxon>Viridiplantae</taxon>
        <taxon>Chlorophyta</taxon>
        <taxon>Pyramimonadophyceae</taxon>
        <taxon>Pyramimonadales</taxon>
        <taxon>Pyramimonadaceae</taxon>
        <taxon>Cymbomonas</taxon>
    </lineage>
</organism>
<name>A0AAE0FW83_9CHLO</name>
<gene>
    <name evidence="1" type="ORF">CYMTET_24377</name>
</gene>
<proteinExistence type="predicted"/>
<dbReference type="EMBL" id="LGRX02012656">
    <property type="protein sequence ID" value="KAK3267040.1"/>
    <property type="molecule type" value="Genomic_DNA"/>
</dbReference>
<protein>
    <submittedName>
        <fullName evidence="1">Uncharacterized protein</fullName>
    </submittedName>
</protein>
<evidence type="ECO:0000313" key="2">
    <source>
        <dbReference type="Proteomes" id="UP001190700"/>
    </source>
</evidence>
<accession>A0AAE0FW83</accession>
<dbReference type="AlphaFoldDB" id="A0AAE0FW83"/>
<keyword evidence="2" id="KW-1185">Reference proteome</keyword>
<comment type="caution">
    <text evidence="1">The sequence shown here is derived from an EMBL/GenBank/DDBJ whole genome shotgun (WGS) entry which is preliminary data.</text>
</comment>
<sequence length="220" mass="25413">MDEIVDVSMLYPDILDTGLPSDITYSSGFDYINKTVFPFDFHTGFQEVLRLIRDNILRSNSVITKTFWQQHENAVVDFLAKKQTAKRPHSPQVQIRTTREAFLGAMTDDLINGAHWQGDMLQFDITSTHTLECVMGDWRHVTVHPKNVEREAYIFELKGDCALLYRPTIDGDRYYFAMGAVVKKKTNGAVQWDTRKCYEKQGQEVYDDSMDLAVFLPIRD</sequence>
<reference evidence="1 2" key="1">
    <citation type="journal article" date="2015" name="Genome Biol. Evol.">
        <title>Comparative Genomics of a Bacterivorous Green Alga Reveals Evolutionary Causalities and Consequences of Phago-Mixotrophic Mode of Nutrition.</title>
        <authorList>
            <person name="Burns J.A."/>
            <person name="Paasch A."/>
            <person name="Narechania A."/>
            <person name="Kim E."/>
        </authorList>
    </citation>
    <scope>NUCLEOTIDE SEQUENCE [LARGE SCALE GENOMIC DNA]</scope>
    <source>
        <strain evidence="1 2">PLY_AMNH</strain>
    </source>
</reference>
<evidence type="ECO:0000313" key="1">
    <source>
        <dbReference type="EMBL" id="KAK3267040.1"/>
    </source>
</evidence>
<dbReference type="Proteomes" id="UP001190700">
    <property type="component" value="Unassembled WGS sequence"/>
</dbReference>